<dbReference type="RefSeq" id="XP_004350178.1">
    <property type="nucleotide sequence ID" value="XM_004350128.1"/>
</dbReference>
<evidence type="ECO:0000313" key="10">
    <source>
        <dbReference type="Proteomes" id="UP000007797"/>
    </source>
</evidence>
<accession>F4QFM1</accession>
<feature type="domain" description="Conserved oligomeric Golgi complex subunit 5 N-terminal" evidence="7">
    <location>
        <begin position="41"/>
        <end position="163"/>
    </location>
</feature>
<gene>
    <name evidence="9" type="primary">cog5</name>
    <name evidence="9" type="ORF">DFA_11235</name>
</gene>
<dbReference type="AlphaFoldDB" id="F4QFM1"/>
<evidence type="ECO:0000256" key="2">
    <source>
        <dbReference type="ARBA" id="ARBA00020974"/>
    </source>
</evidence>
<dbReference type="GO" id="GO:0006891">
    <property type="term" value="P:intra-Golgi vesicle-mediated transport"/>
    <property type="evidence" value="ECO:0007669"/>
    <property type="project" value="InterPro"/>
</dbReference>
<feature type="coiled-coil region" evidence="5">
    <location>
        <begin position="98"/>
        <end position="125"/>
    </location>
</feature>
<evidence type="ECO:0000256" key="1">
    <source>
        <dbReference type="ARBA" id="ARBA00004395"/>
    </source>
</evidence>
<evidence type="ECO:0000313" key="9">
    <source>
        <dbReference type="EMBL" id="EGG13474.1"/>
    </source>
</evidence>
<organism evidence="9 10">
    <name type="scientific">Cavenderia fasciculata</name>
    <name type="common">Slime mold</name>
    <name type="synonym">Dictyostelium fasciculatum</name>
    <dbReference type="NCBI Taxonomy" id="261658"/>
    <lineage>
        <taxon>Eukaryota</taxon>
        <taxon>Amoebozoa</taxon>
        <taxon>Evosea</taxon>
        <taxon>Eumycetozoa</taxon>
        <taxon>Dictyostelia</taxon>
        <taxon>Acytosteliales</taxon>
        <taxon>Cavenderiaceae</taxon>
        <taxon>Cavenderia</taxon>
    </lineage>
</organism>
<dbReference type="GO" id="GO:0017119">
    <property type="term" value="C:Golgi transport complex"/>
    <property type="evidence" value="ECO:0007669"/>
    <property type="project" value="InterPro"/>
</dbReference>
<evidence type="ECO:0000256" key="5">
    <source>
        <dbReference type="SAM" id="Coils"/>
    </source>
</evidence>
<dbReference type="STRING" id="1054147.F4QFM1"/>
<dbReference type="InterPro" id="IPR049176">
    <property type="entry name" value="COG5_N"/>
</dbReference>
<dbReference type="Pfam" id="PF20649">
    <property type="entry name" value="COG5_C"/>
    <property type="match status" value="1"/>
</dbReference>
<evidence type="ECO:0000259" key="7">
    <source>
        <dbReference type="Pfam" id="PF10392"/>
    </source>
</evidence>
<evidence type="ECO:0000256" key="4">
    <source>
        <dbReference type="ARBA" id="ARBA00023136"/>
    </source>
</evidence>
<evidence type="ECO:0000256" key="3">
    <source>
        <dbReference type="ARBA" id="ARBA00023034"/>
    </source>
</evidence>
<dbReference type="PANTHER" id="PTHR13228">
    <property type="entry name" value="CONSERVED OLIGOMERIC GOLGI COMPLEX COMPONENT 5"/>
    <property type="match status" value="1"/>
</dbReference>
<dbReference type="EMBL" id="GL883029">
    <property type="protein sequence ID" value="EGG13474.1"/>
    <property type="molecule type" value="Genomic_DNA"/>
</dbReference>
<dbReference type="KEGG" id="dfa:DFA_11235"/>
<comment type="subcellular location">
    <subcellularLocation>
        <location evidence="1">Golgi apparatus membrane</location>
        <topology evidence="1">Peripheral membrane protein</topology>
    </subcellularLocation>
</comment>
<proteinExistence type="predicted"/>
<evidence type="ECO:0000259" key="8">
    <source>
        <dbReference type="Pfam" id="PF20649"/>
    </source>
</evidence>
<protein>
    <recommendedName>
        <fullName evidence="2">Conserved oligomeric Golgi complex subunit 5</fullName>
    </recommendedName>
</protein>
<dbReference type="OMA" id="MMVEYFE"/>
<sequence length="768" mass="87141">MKNINGDIQQPHHDIDSSSEVDGGGGHKSISILERDQSYQQFQSDDFNVTHYTSNVLKISSIPTSLEKLSIGKREITQELNEKITSNYQDLFNQAINIKDFDQEMNELQVGLQNLESSIQHMKHEISEPYNIVNSQITQLKRVQDSCELLRVIIRYLQQVKKLKTHLHDGRDLSKAAQSIHEINQLKNEYDLKGIEIVDTQTEWINQCREQIIVTSSNLIMQGMNSQNQSEVASSLQVFYNLGILVEKVNQIINNITEKVTKSIKLMLNVNKLVIDQQQQQQQQHNQHQQQKQSIWTKIESVMDTLYTSCIQVIQLQRVLSKIRDPSTHKTLMDIIKSSNTSIPSTSNGGNTTVSGSQGESIINTFWKSITKVLETNLLVAAKSSTIIENTFILEYPKISRCFHDFAKRLQNYCDIQQGTAAAVGITQDDHHLLFKVIGVFEKGYLERSKSKMINVVASLFPQSASWSGRGTAPILPTSKQLVDLSRTIWSEIEVIVNDDTSLLCKVTRVVCDILDLFAGKIESLVQTGPAALELITGSRPTQAQLINCSLFNCTSQLLNSVQSLVSSHTSLPREAIQDIDRSLLRLRQSADYIQSPLIDIFLSGVEQIALKMHGEDWNIQATPQQKQCSDYIEHLQQHITHFHTFYLSKYQSSQLLSQSKRIAARILTVFLRHVSLLRPMSEKGTLRLANDLTHLEFSLTALVPEGIKEIGAPYQWMRNYRHFMFKDFTASSVQSSSPVDFHLLPLPIIPLIWESTTMSLDGWMNIH</sequence>
<dbReference type="Proteomes" id="UP000007797">
    <property type="component" value="Unassembled WGS sequence"/>
</dbReference>
<dbReference type="OrthoDB" id="18786at2759"/>
<name>F4QFM1_CACFS</name>
<keyword evidence="3" id="KW-0333">Golgi apparatus</keyword>
<evidence type="ECO:0000256" key="6">
    <source>
        <dbReference type="SAM" id="MobiDB-lite"/>
    </source>
</evidence>
<dbReference type="GO" id="GO:0000139">
    <property type="term" value="C:Golgi membrane"/>
    <property type="evidence" value="ECO:0007669"/>
    <property type="project" value="UniProtKB-SubCell"/>
</dbReference>
<dbReference type="InterPro" id="IPR048485">
    <property type="entry name" value="COG5_helical"/>
</dbReference>
<feature type="region of interest" description="Disordered" evidence="6">
    <location>
        <begin position="1"/>
        <end position="29"/>
    </location>
</feature>
<keyword evidence="10" id="KW-1185">Reference proteome</keyword>
<feature type="domain" description="Conserved oligomeric Golgi complex subunit 5 helical" evidence="8">
    <location>
        <begin position="192"/>
        <end position="406"/>
    </location>
</feature>
<dbReference type="PANTHER" id="PTHR13228:SF3">
    <property type="entry name" value="CONSERVED OLIGOMERIC GOLGI COMPLEX SUBUNIT 5"/>
    <property type="match status" value="1"/>
</dbReference>
<keyword evidence="5" id="KW-0175">Coiled coil</keyword>
<keyword evidence="4" id="KW-0472">Membrane</keyword>
<dbReference type="GeneID" id="14866339"/>
<reference evidence="10" key="1">
    <citation type="journal article" date="2011" name="Genome Res.">
        <title>Phylogeny-wide analysis of social amoeba genomes highlights ancient origins for complex intercellular communication.</title>
        <authorList>
            <person name="Heidel A.J."/>
            <person name="Lawal H.M."/>
            <person name="Felder M."/>
            <person name="Schilde C."/>
            <person name="Helps N.R."/>
            <person name="Tunggal B."/>
            <person name="Rivero F."/>
            <person name="John U."/>
            <person name="Schleicher M."/>
            <person name="Eichinger L."/>
            <person name="Platzer M."/>
            <person name="Noegel A.A."/>
            <person name="Schaap P."/>
            <person name="Gloeckner G."/>
        </authorList>
    </citation>
    <scope>NUCLEOTIDE SEQUENCE [LARGE SCALE GENOMIC DNA]</scope>
    <source>
        <strain evidence="10">SH3</strain>
    </source>
</reference>
<dbReference type="InterPro" id="IPR019465">
    <property type="entry name" value="Cog5"/>
</dbReference>
<dbReference type="Pfam" id="PF10392">
    <property type="entry name" value="COG5_N"/>
    <property type="match status" value="1"/>
</dbReference>